<dbReference type="RefSeq" id="XP_013085017.2">
    <property type="nucleotide sequence ID" value="XM_013229563.2"/>
</dbReference>
<sequence>MGSEPEWTWCTIIVVIILVVLLLLMVVGGTCGFAFYMRGNDRRNPPSDLYPFPMDLYPTSQRSFVAPPRDNRIESTAPVTYSQQSMPMLTPYQQYIIAQNWSNLYRAYQQNQNQGMKQKT</sequence>
<dbReference type="Proteomes" id="UP000076420">
    <property type="component" value="Unassembled WGS sequence"/>
</dbReference>
<dbReference type="VEuPathDB" id="VectorBase:BGLB021654"/>
<dbReference type="EnsemblMetazoa" id="BGLB021654-RB">
    <property type="protein sequence ID" value="BGLB021654-PB"/>
    <property type="gene ID" value="BGLB021654"/>
</dbReference>
<keyword evidence="1" id="KW-0472">Membrane</keyword>
<evidence type="ECO:0000313" key="2">
    <source>
        <dbReference type="EnsemblMetazoa" id="BGLB021654-PB"/>
    </source>
</evidence>
<dbReference type="VEuPathDB" id="VectorBase:BGLAX_050667"/>
<proteinExistence type="predicted"/>
<gene>
    <name evidence="2" type="primary">106069825</name>
</gene>
<dbReference type="OrthoDB" id="6118247at2759"/>
<evidence type="ECO:0000256" key="1">
    <source>
        <dbReference type="SAM" id="Phobius"/>
    </source>
</evidence>
<protein>
    <submittedName>
        <fullName evidence="2">Uncharacterized protein</fullName>
    </submittedName>
</protein>
<organism evidence="2 3">
    <name type="scientific">Biomphalaria glabrata</name>
    <name type="common">Bloodfluke planorb</name>
    <name type="synonym">Freshwater snail</name>
    <dbReference type="NCBI Taxonomy" id="6526"/>
    <lineage>
        <taxon>Eukaryota</taxon>
        <taxon>Metazoa</taxon>
        <taxon>Spiralia</taxon>
        <taxon>Lophotrochozoa</taxon>
        <taxon>Mollusca</taxon>
        <taxon>Gastropoda</taxon>
        <taxon>Heterobranchia</taxon>
        <taxon>Euthyneura</taxon>
        <taxon>Panpulmonata</taxon>
        <taxon>Hygrophila</taxon>
        <taxon>Lymnaeoidea</taxon>
        <taxon>Planorbidae</taxon>
        <taxon>Biomphalaria</taxon>
    </lineage>
</organism>
<keyword evidence="1" id="KW-1133">Transmembrane helix</keyword>
<feature type="transmembrane region" description="Helical" evidence="1">
    <location>
        <begin position="12"/>
        <end position="36"/>
    </location>
</feature>
<evidence type="ECO:0000313" key="3">
    <source>
        <dbReference type="Proteomes" id="UP000076420"/>
    </source>
</evidence>
<dbReference type="KEGG" id="bgt:106069825"/>
<name>A0A2C9KNF2_BIOGL</name>
<accession>A0A2C9KNF2</accession>
<dbReference type="AlphaFoldDB" id="A0A2C9KNF2"/>
<reference evidence="2" key="1">
    <citation type="submission" date="2020-05" db="UniProtKB">
        <authorList>
            <consortium name="EnsemblMetazoa"/>
        </authorList>
    </citation>
    <scope>IDENTIFICATION</scope>
    <source>
        <strain evidence="2">BB02</strain>
    </source>
</reference>
<keyword evidence="1" id="KW-0812">Transmembrane</keyword>